<comment type="catalytic activity">
    <reaction evidence="1">
        <text>Hydrolysis of (1-&gt;3)-beta-D-glucosidic linkages in (1-&gt;3)-beta-D-glucans.</text>
        <dbReference type="EC" id="3.2.1.39"/>
    </reaction>
</comment>
<evidence type="ECO:0000256" key="13">
    <source>
        <dbReference type="ARBA" id="ARBA00042373"/>
    </source>
</evidence>
<dbReference type="GO" id="GO:0000272">
    <property type="term" value="P:polysaccharide catabolic process"/>
    <property type="evidence" value="ECO:0007669"/>
    <property type="project" value="UniProtKB-KW"/>
</dbReference>
<keyword evidence="11" id="KW-0624">Polysaccharide degradation</keyword>
<dbReference type="GO" id="GO:0005576">
    <property type="term" value="C:extracellular region"/>
    <property type="evidence" value="ECO:0007669"/>
    <property type="project" value="TreeGrafter"/>
</dbReference>
<evidence type="ECO:0000256" key="12">
    <source>
        <dbReference type="ARBA" id="ARBA00037649"/>
    </source>
</evidence>
<evidence type="ECO:0000256" key="6">
    <source>
        <dbReference type="ARBA" id="ARBA00022801"/>
    </source>
</evidence>
<sequence>MMVGPAAGQWLFRTRRIRSGFELVGRSASGRSQQVLIARLGIYFLLGRYHLSIINFQRDRSSAMISSLLVAALAAVPALASPFPATCSWEGHCQGATCSTDDDCSDPFPCISGICGGSTAPPPPPPPPPPTGGSCFPVGNATLPGNFVAPSTPLSQWWCPQQDYYGFLGFSYPLEDSNCGDSSNSYAQMNKDFAQMKKDFGASIVRMYYPTCTQSSVFINAIKAAYTNNMGLIVQVWTNFGGGTVWQQSQQAIYNAINDPSVSAIAPYVVHWAEFGSEPVGDGMDQGNFVNDLGKFRATLNQKGILVGISEDWDRPGTMSGNNGQGLGSIGAGVKANSDVAHIHPMPFYHFNQAESQAWSYIQSQINWVKTNVGLPVWVTETQWAWGPTQHYPGHTDLGRTQYTNYWKTFDNNCAYFKSNNVGWFLHAWRGEDTFDINDPNGGYIIPNWRPQKC</sequence>
<reference evidence="15 16" key="1">
    <citation type="submission" date="2021-08" db="EMBL/GenBank/DDBJ databases">
        <title>The highly contiguous genome resource for Trichoderma semiorbis FJ059, a fungal antagonistic to plant pathogens.</title>
        <authorList>
            <person name="Liu T."/>
        </authorList>
    </citation>
    <scope>NUCLEOTIDE SEQUENCE [LARGE SCALE GENOMIC DNA]</scope>
    <source>
        <strain evidence="15 16">FJ059</strain>
    </source>
</reference>
<comment type="caution">
    <text evidence="15">The sequence shown here is derived from an EMBL/GenBank/DDBJ whole genome shotgun (WGS) entry which is preliminary data.</text>
</comment>
<dbReference type="EC" id="3.2.1.39" evidence="4"/>
<evidence type="ECO:0000313" key="16">
    <source>
        <dbReference type="Proteomes" id="UP000826573"/>
    </source>
</evidence>
<evidence type="ECO:0000256" key="2">
    <source>
        <dbReference type="ARBA" id="ARBA00004401"/>
    </source>
</evidence>
<organism evidence="15 16">
    <name type="scientific">Trichoderma semiorbis</name>
    <dbReference type="NCBI Taxonomy" id="1491008"/>
    <lineage>
        <taxon>Eukaryota</taxon>
        <taxon>Fungi</taxon>
        <taxon>Dikarya</taxon>
        <taxon>Ascomycota</taxon>
        <taxon>Pezizomycotina</taxon>
        <taxon>Sordariomycetes</taxon>
        <taxon>Hypocreomycetidae</taxon>
        <taxon>Hypocreales</taxon>
        <taxon>Hypocreaceae</taxon>
        <taxon>Trichoderma</taxon>
    </lineage>
</organism>
<keyword evidence="16" id="KW-1185">Reference proteome</keyword>
<gene>
    <name evidence="15" type="ORF">TsFJ059_006828</name>
</gene>
<evidence type="ECO:0000256" key="8">
    <source>
        <dbReference type="ARBA" id="ARBA00023180"/>
    </source>
</evidence>
<evidence type="ECO:0000256" key="1">
    <source>
        <dbReference type="ARBA" id="ARBA00000382"/>
    </source>
</evidence>
<dbReference type="GO" id="GO:0042973">
    <property type="term" value="F:glucan endo-1,3-beta-D-glucosidase activity"/>
    <property type="evidence" value="ECO:0007669"/>
    <property type="project" value="UniProtKB-EC"/>
</dbReference>
<dbReference type="AlphaFoldDB" id="A0A9P8HGB7"/>
<dbReference type="PANTHER" id="PTHR16631">
    <property type="entry name" value="GLUCAN 1,3-BETA-GLUCOSIDASE"/>
    <property type="match status" value="1"/>
</dbReference>
<comment type="similarity">
    <text evidence="3">Belongs to the glycosyl hydrolase 17 family.</text>
</comment>
<dbReference type="InterPro" id="IPR050732">
    <property type="entry name" value="Beta-glucan_modifiers"/>
</dbReference>
<comment type="function">
    <text evidence="12">Glucanases play a role in cell expansion during growth, in cell-cell fusion during mating, and in spore release during sporulation. This enzyme may be involved in beta-glucan degradation. Active on laminarin and lichenan.</text>
</comment>
<keyword evidence="8" id="KW-0325">Glycoprotein</keyword>
<dbReference type="PANTHER" id="PTHR16631:SF17">
    <property type="entry name" value="GLUCAN ENDO-1,3-BETA-GLUCOSIDASE BTGC"/>
    <property type="match status" value="1"/>
</dbReference>
<keyword evidence="7" id="KW-0472">Membrane</keyword>
<evidence type="ECO:0000256" key="11">
    <source>
        <dbReference type="ARBA" id="ARBA00023326"/>
    </source>
</evidence>
<comment type="subcellular location">
    <subcellularLocation>
        <location evidence="2">Cell membrane</location>
        <topology evidence="2">Single-pass type II membrane protein</topology>
    </subcellularLocation>
</comment>
<evidence type="ECO:0000256" key="9">
    <source>
        <dbReference type="ARBA" id="ARBA00023277"/>
    </source>
</evidence>
<evidence type="ECO:0000256" key="14">
    <source>
        <dbReference type="ARBA" id="ARBA00043078"/>
    </source>
</evidence>
<dbReference type="Proteomes" id="UP000826573">
    <property type="component" value="Unassembled WGS sequence"/>
</dbReference>
<protein>
    <recommendedName>
        <fullName evidence="4">glucan endo-1,3-beta-D-glucosidase</fullName>
        <ecNumber evidence="4">3.2.1.39</ecNumber>
    </recommendedName>
    <alternativeName>
        <fullName evidence="14">Endo-1,3-beta-glucanase btgC</fullName>
    </alternativeName>
    <alternativeName>
        <fullName evidence="13">Laminarinase btgC</fullName>
    </alternativeName>
</protein>
<dbReference type="GO" id="GO:0009986">
    <property type="term" value="C:cell surface"/>
    <property type="evidence" value="ECO:0007669"/>
    <property type="project" value="TreeGrafter"/>
</dbReference>
<dbReference type="InterPro" id="IPR017853">
    <property type="entry name" value="GH"/>
</dbReference>
<proteinExistence type="inferred from homology"/>
<dbReference type="SUPFAM" id="SSF51445">
    <property type="entry name" value="(Trans)glycosidases"/>
    <property type="match status" value="1"/>
</dbReference>
<dbReference type="EMBL" id="JAIMJC010000005">
    <property type="protein sequence ID" value="KAH0524299.1"/>
    <property type="molecule type" value="Genomic_DNA"/>
</dbReference>
<keyword evidence="6" id="KW-0378">Hydrolase</keyword>
<dbReference type="GO" id="GO:0005886">
    <property type="term" value="C:plasma membrane"/>
    <property type="evidence" value="ECO:0007669"/>
    <property type="project" value="UniProtKB-SubCell"/>
</dbReference>
<evidence type="ECO:0000313" key="15">
    <source>
        <dbReference type="EMBL" id="KAH0524299.1"/>
    </source>
</evidence>
<evidence type="ECO:0000256" key="4">
    <source>
        <dbReference type="ARBA" id="ARBA00012780"/>
    </source>
</evidence>
<name>A0A9P8HGB7_9HYPO</name>
<evidence type="ECO:0000256" key="7">
    <source>
        <dbReference type="ARBA" id="ARBA00023136"/>
    </source>
</evidence>
<evidence type="ECO:0000256" key="3">
    <source>
        <dbReference type="ARBA" id="ARBA00008773"/>
    </source>
</evidence>
<dbReference type="GO" id="GO:0071555">
    <property type="term" value="P:cell wall organization"/>
    <property type="evidence" value="ECO:0007669"/>
    <property type="project" value="UniProtKB-KW"/>
</dbReference>
<accession>A0A9P8HGB7</accession>
<keyword evidence="5" id="KW-1003">Cell membrane</keyword>
<dbReference type="GO" id="GO:0009277">
    <property type="term" value="C:fungal-type cell wall"/>
    <property type="evidence" value="ECO:0007669"/>
    <property type="project" value="TreeGrafter"/>
</dbReference>
<keyword evidence="10" id="KW-0961">Cell wall biogenesis/degradation</keyword>
<evidence type="ECO:0000256" key="10">
    <source>
        <dbReference type="ARBA" id="ARBA00023316"/>
    </source>
</evidence>
<keyword evidence="9" id="KW-0119">Carbohydrate metabolism</keyword>
<evidence type="ECO:0000256" key="5">
    <source>
        <dbReference type="ARBA" id="ARBA00022475"/>
    </source>
</evidence>